<organism evidence="1 2">
    <name type="scientific">Companilactobacillus allii</name>
    <dbReference type="NCBI Taxonomy" id="1847728"/>
    <lineage>
        <taxon>Bacteria</taxon>
        <taxon>Bacillati</taxon>
        <taxon>Bacillota</taxon>
        <taxon>Bacilli</taxon>
        <taxon>Lactobacillales</taxon>
        <taxon>Lactobacillaceae</taxon>
        <taxon>Companilactobacillus</taxon>
    </lineage>
</organism>
<dbReference type="AlphaFoldDB" id="A0A1P8Q1V0"/>
<dbReference type="GO" id="GO:0005975">
    <property type="term" value="P:carbohydrate metabolic process"/>
    <property type="evidence" value="ECO:0007669"/>
    <property type="project" value="InterPro"/>
</dbReference>
<evidence type="ECO:0000313" key="1">
    <source>
        <dbReference type="EMBL" id="APX71801.1"/>
    </source>
</evidence>
<dbReference type="InterPro" id="IPR008183">
    <property type="entry name" value="Aldose_1/G6P_1-epimerase"/>
</dbReference>
<name>A0A1P8Q1V0_9LACO</name>
<dbReference type="InterPro" id="IPR014718">
    <property type="entry name" value="GH-type_carb-bd"/>
</dbReference>
<dbReference type="EMBL" id="CP019323">
    <property type="protein sequence ID" value="APX71801.1"/>
    <property type="molecule type" value="Genomic_DNA"/>
</dbReference>
<reference evidence="2" key="1">
    <citation type="submission" date="2016-12" db="EMBL/GenBank/DDBJ databases">
        <authorList>
            <person name="Jung M.Y."/>
            <person name="Lee S.H."/>
        </authorList>
    </citation>
    <scope>NUCLEOTIDE SEQUENCE [LARGE SCALE GENOMIC DNA]</scope>
    <source>
        <strain evidence="2">WiKim39</strain>
    </source>
</reference>
<dbReference type="SUPFAM" id="SSF74650">
    <property type="entry name" value="Galactose mutarotase-like"/>
    <property type="match status" value="1"/>
</dbReference>
<dbReference type="CDD" id="cd09024">
    <property type="entry name" value="Aldose_epim_lacX"/>
    <property type="match status" value="1"/>
</dbReference>
<dbReference type="OrthoDB" id="9795355at2"/>
<dbReference type="STRING" id="1847728.BTM29_04185"/>
<dbReference type="Proteomes" id="UP000187499">
    <property type="component" value="Chromosome"/>
</dbReference>
<sequence>MKSIENEFFKAEINELGAELTSLVDKKSGVNYIWDGNTDVWAKRAPNLFPSIGRSMNDHYYVGGKRYEMPQHGVGFFHNYEAEQISDNSIRFILKSDEETIKYYPFEFEFSIKFELIGRRLRMIDTVKNLNDKFMSFAVGTHPAFNVPIGNIDNNNFEDYYLTFYPEVKKLKYHEFTFKTGVPLRTGRVLNLDSYNGDYLPLSHELFKDGLIVMTEDNKLTGVSLKSKDGNHSINARFNDFPQLCLWTQNDAKAKFLCIEPFYGVSDKYGDEIELKDKEGNCVLEPHQERSFIIDYSIE</sequence>
<dbReference type="KEGG" id="lalw:BTM29_04185"/>
<dbReference type="Pfam" id="PF01263">
    <property type="entry name" value="Aldose_epim"/>
    <property type="match status" value="1"/>
</dbReference>
<dbReference type="Gene3D" id="2.70.98.10">
    <property type="match status" value="1"/>
</dbReference>
<proteinExistence type="predicted"/>
<keyword evidence="2" id="KW-1185">Reference proteome</keyword>
<evidence type="ECO:0008006" key="3">
    <source>
        <dbReference type="Google" id="ProtNLM"/>
    </source>
</evidence>
<dbReference type="InterPro" id="IPR011013">
    <property type="entry name" value="Gal_mutarotase_sf_dom"/>
</dbReference>
<dbReference type="GO" id="GO:0016853">
    <property type="term" value="F:isomerase activity"/>
    <property type="evidence" value="ECO:0007669"/>
    <property type="project" value="InterPro"/>
</dbReference>
<dbReference type="InterPro" id="IPR037481">
    <property type="entry name" value="LacX"/>
</dbReference>
<accession>A0A1P8Q1V0</accession>
<protein>
    <recommendedName>
        <fullName evidence="3">Aldose epimerase</fullName>
    </recommendedName>
</protein>
<gene>
    <name evidence="1" type="ORF">BTM29_04185</name>
</gene>
<dbReference type="GO" id="GO:0030246">
    <property type="term" value="F:carbohydrate binding"/>
    <property type="evidence" value="ECO:0007669"/>
    <property type="project" value="InterPro"/>
</dbReference>
<evidence type="ECO:0000313" key="2">
    <source>
        <dbReference type="Proteomes" id="UP000187499"/>
    </source>
</evidence>
<dbReference type="RefSeq" id="WP_076614305.1">
    <property type="nucleotide sequence ID" value="NZ_CP019323.1"/>
</dbReference>